<protein>
    <recommendedName>
        <fullName evidence="4">Myb-like domain-containing protein</fullName>
    </recommendedName>
</protein>
<comment type="caution">
    <text evidence="2">The sequence shown here is derived from an EMBL/GenBank/DDBJ whole genome shotgun (WGS) entry which is preliminary data.</text>
</comment>
<feature type="region of interest" description="Disordered" evidence="1">
    <location>
        <begin position="116"/>
        <end position="167"/>
    </location>
</feature>
<dbReference type="OrthoDB" id="4284875at2759"/>
<reference evidence="3" key="1">
    <citation type="journal article" date="2017" name="Nat. Microbiol.">
        <title>Global analysis of biosynthetic gene clusters reveals vast potential of secondary metabolite production in Penicillium species.</title>
        <authorList>
            <person name="Nielsen J.C."/>
            <person name="Grijseels S."/>
            <person name="Prigent S."/>
            <person name="Ji B."/>
            <person name="Dainat J."/>
            <person name="Nielsen K.F."/>
            <person name="Frisvad J.C."/>
            <person name="Workman M."/>
            <person name="Nielsen J."/>
        </authorList>
    </citation>
    <scope>NUCLEOTIDE SEQUENCE [LARGE SCALE GENOMIC DNA]</scope>
    <source>
        <strain evidence="3">IBT 31811</strain>
    </source>
</reference>
<evidence type="ECO:0008006" key="4">
    <source>
        <dbReference type="Google" id="ProtNLM"/>
    </source>
</evidence>
<dbReference type="Proteomes" id="UP000191672">
    <property type="component" value="Unassembled WGS sequence"/>
</dbReference>
<gene>
    <name evidence="2" type="ORF">PENANT_c015G10174</name>
</gene>
<proteinExistence type="predicted"/>
<evidence type="ECO:0000313" key="3">
    <source>
        <dbReference type="Proteomes" id="UP000191672"/>
    </source>
</evidence>
<sequence length="167" mass="18711">MPQGTWDDERHKKLLLAILVNHPKLDFEAISKTMDDGTKAASIREHIRQLKMRVDSTNNTPSSTPAKKEMVIKPNATRAKVKKTEPRTKRRRITSTVADLGWGYVSDEAELELSEAAIPSKTSKIKSEPVDDTNLTDDPTAKPTVESEHESGLQTRGEPEFELEFEA</sequence>
<name>A0A1V6Q3J1_9EURO</name>
<dbReference type="AlphaFoldDB" id="A0A1V6Q3J1"/>
<dbReference type="EMBL" id="MDYN01000015">
    <property type="protein sequence ID" value="OQD83794.1"/>
    <property type="molecule type" value="Genomic_DNA"/>
</dbReference>
<organism evidence="2 3">
    <name type="scientific">Penicillium antarcticum</name>
    <dbReference type="NCBI Taxonomy" id="416450"/>
    <lineage>
        <taxon>Eukaryota</taxon>
        <taxon>Fungi</taxon>
        <taxon>Dikarya</taxon>
        <taxon>Ascomycota</taxon>
        <taxon>Pezizomycotina</taxon>
        <taxon>Eurotiomycetes</taxon>
        <taxon>Eurotiomycetidae</taxon>
        <taxon>Eurotiales</taxon>
        <taxon>Aspergillaceae</taxon>
        <taxon>Penicillium</taxon>
    </lineage>
</organism>
<evidence type="ECO:0000313" key="2">
    <source>
        <dbReference type="EMBL" id="OQD83794.1"/>
    </source>
</evidence>
<keyword evidence="3" id="KW-1185">Reference proteome</keyword>
<accession>A0A1V6Q3J1</accession>
<evidence type="ECO:0000256" key="1">
    <source>
        <dbReference type="SAM" id="MobiDB-lite"/>
    </source>
</evidence>